<feature type="domain" description="Carboxymuconolactone decarboxylase-like" evidence="1">
    <location>
        <begin position="24"/>
        <end position="106"/>
    </location>
</feature>
<dbReference type="Proteomes" id="UP001597083">
    <property type="component" value="Unassembled WGS sequence"/>
</dbReference>
<name>A0ABW3CE84_9ACTN</name>
<reference evidence="3" key="1">
    <citation type="journal article" date="2019" name="Int. J. Syst. Evol. Microbiol.">
        <title>The Global Catalogue of Microorganisms (GCM) 10K type strain sequencing project: providing services to taxonomists for standard genome sequencing and annotation.</title>
        <authorList>
            <consortium name="The Broad Institute Genomics Platform"/>
            <consortium name="The Broad Institute Genome Sequencing Center for Infectious Disease"/>
            <person name="Wu L."/>
            <person name="Ma J."/>
        </authorList>
    </citation>
    <scope>NUCLEOTIDE SEQUENCE [LARGE SCALE GENOMIC DNA]</scope>
    <source>
        <strain evidence="3">JCM 31696</strain>
    </source>
</reference>
<gene>
    <name evidence="2" type="ORF">ACFQ07_10645</name>
</gene>
<dbReference type="InterPro" id="IPR029032">
    <property type="entry name" value="AhpD-like"/>
</dbReference>
<accession>A0ABW3CE84</accession>
<dbReference type="Gene3D" id="1.20.1290.10">
    <property type="entry name" value="AhpD-like"/>
    <property type="match status" value="1"/>
</dbReference>
<dbReference type="PANTHER" id="PTHR35446">
    <property type="entry name" value="SI:CH211-175M2.5"/>
    <property type="match status" value="1"/>
</dbReference>
<dbReference type="Pfam" id="PF02627">
    <property type="entry name" value="CMD"/>
    <property type="match status" value="1"/>
</dbReference>
<evidence type="ECO:0000313" key="3">
    <source>
        <dbReference type="Proteomes" id="UP001597083"/>
    </source>
</evidence>
<protein>
    <submittedName>
        <fullName evidence="2">Carboxymuconolactone decarboxylase family protein</fullName>
    </submittedName>
</protein>
<keyword evidence="3" id="KW-1185">Reference proteome</keyword>
<evidence type="ECO:0000259" key="1">
    <source>
        <dbReference type="Pfam" id="PF02627"/>
    </source>
</evidence>
<dbReference type="InterPro" id="IPR004675">
    <property type="entry name" value="AhpD_core"/>
</dbReference>
<sequence length="134" mass="14498">MPHIAIPPELMPGTPGLMRYRQETGRPLSQLAEVLLRDDHTLSRSERELIAAYVSALNNCKFCLLTHGEVSAQQHAEGRPLIDKVLADPYSAPISPKLKALLRIAEAVQDNGHAVTAAMVADAKDAGASDLEIH</sequence>
<dbReference type="EMBL" id="JBHTIR010001548">
    <property type="protein sequence ID" value="MFD0852686.1"/>
    <property type="molecule type" value="Genomic_DNA"/>
</dbReference>
<feature type="non-terminal residue" evidence="2">
    <location>
        <position position="134"/>
    </location>
</feature>
<comment type="caution">
    <text evidence="2">The sequence shown here is derived from an EMBL/GenBank/DDBJ whole genome shotgun (WGS) entry which is preliminary data.</text>
</comment>
<dbReference type="InterPro" id="IPR003779">
    <property type="entry name" value="CMD-like"/>
</dbReference>
<dbReference type="NCBIfam" id="TIGR00778">
    <property type="entry name" value="ahpD_dom"/>
    <property type="match status" value="1"/>
</dbReference>
<evidence type="ECO:0000313" key="2">
    <source>
        <dbReference type="EMBL" id="MFD0852686.1"/>
    </source>
</evidence>
<proteinExistence type="predicted"/>
<dbReference type="SUPFAM" id="SSF69118">
    <property type="entry name" value="AhpD-like"/>
    <property type="match status" value="1"/>
</dbReference>
<organism evidence="2 3">
    <name type="scientific">Actinomadura adrarensis</name>
    <dbReference type="NCBI Taxonomy" id="1819600"/>
    <lineage>
        <taxon>Bacteria</taxon>
        <taxon>Bacillati</taxon>
        <taxon>Actinomycetota</taxon>
        <taxon>Actinomycetes</taxon>
        <taxon>Streptosporangiales</taxon>
        <taxon>Thermomonosporaceae</taxon>
        <taxon>Actinomadura</taxon>
    </lineage>
</organism>
<dbReference type="PANTHER" id="PTHR35446:SF2">
    <property type="entry name" value="CARBOXYMUCONOLACTONE DECARBOXYLASE-LIKE DOMAIN-CONTAINING PROTEIN"/>
    <property type="match status" value="1"/>
</dbReference>